<dbReference type="InterPro" id="IPR036188">
    <property type="entry name" value="FAD/NAD-bd_sf"/>
</dbReference>
<comment type="cofactor">
    <cofactor evidence="1">
        <name>FAD</name>
        <dbReference type="ChEBI" id="CHEBI:57692"/>
    </cofactor>
</comment>
<protein>
    <submittedName>
        <fullName evidence="7">FAD-dependent oxidoreductase</fullName>
    </submittedName>
</protein>
<comment type="caution">
    <text evidence="7">The sequence shown here is derived from an EMBL/GenBank/DDBJ whole genome shotgun (WGS) entry which is preliminary data.</text>
</comment>
<organism evidence="7 8">
    <name type="scientific">Pedococcus ginsenosidimutans</name>
    <dbReference type="NCBI Taxonomy" id="490570"/>
    <lineage>
        <taxon>Bacteria</taxon>
        <taxon>Bacillati</taxon>
        <taxon>Actinomycetota</taxon>
        <taxon>Actinomycetes</taxon>
        <taxon>Micrococcales</taxon>
        <taxon>Intrasporangiaceae</taxon>
        <taxon>Pedococcus</taxon>
    </lineage>
</organism>
<evidence type="ECO:0000256" key="1">
    <source>
        <dbReference type="ARBA" id="ARBA00001974"/>
    </source>
</evidence>
<dbReference type="PRINTS" id="PR00411">
    <property type="entry name" value="PNDRDTASEI"/>
</dbReference>
<dbReference type="InterPro" id="IPR016156">
    <property type="entry name" value="FAD/NAD-linked_Rdtase_dimer_sf"/>
</dbReference>
<dbReference type="InterPro" id="IPR050446">
    <property type="entry name" value="FAD-oxidoreductase/Apoptosis"/>
</dbReference>
<evidence type="ECO:0000256" key="2">
    <source>
        <dbReference type="ARBA" id="ARBA00022630"/>
    </source>
</evidence>
<evidence type="ECO:0000256" key="4">
    <source>
        <dbReference type="ARBA" id="ARBA00023002"/>
    </source>
</evidence>
<evidence type="ECO:0000256" key="3">
    <source>
        <dbReference type="ARBA" id="ARBA00022827"/>
    </source>
</evidence>
<reference evidence="8" key="1">
    <citation type="journal article" date="2019" name="Int. J. Syst. Evol. Microbiol.">
        <title>The Global Catalogue of Microorganisms (GCM) 10K type strain sequencing project: providing services to taxonomists for standard genome sequencing and annotation.</title>
        <authorList>
            <consortium name="The Broad Institute Genomics Platform"/>
            <consortium name="The Broad Institute Genome Sequencing Center for Infectious Disease"/>
            <person name="Wu L."/>
            <person name="Ma J."/>
        </authorList>
    </citation>
    <scope>NUCLEOTIDE SEQUENCE [LARGE SCALE GENOMIC DNA]</scope>
    <source>
        <strain evidence="8">JCM 18961</strain>
    </source>
</reference>
<dbReference type="Gene3D" id="3.30.390.30">
    <property type="match status" value="1"/>
</dbReference>
<name>A0ABP8YMX4_9MICO</name>
<dbReference type="PANTHER" id="PTHR43557:SF2">
    <property type="entry name" value="RIESKE DOMAIN-CONTAINING PROTEIN-RELATED"/>
    <property type="match status" value="1"/>
</dbReference>
<proteinExistence type="predicted"/>
<dbReference type="PANTHER" id="PTHR43557">
    <property type="entry name" value="APOPTOSIS-INDUCING FACTOR 1"/>
    <property type="match status" value="1"/>
</dbReference>
<dbReference type="Proteomes" id="UP001500556">
    <property type="component" value="Unassembled WGS sequence"/>
</dbReference>
<dbReference type="InterPro" id="IPR028202">
    <property type="entry name" value="Reductase_C"/>
</dbReference>
<evidence type="ECO:0000259" key="6">
    <source>
        <dbReference type="Pfam" id="PF14759"/>
    </source>
</evidence>
<dbReference type="Gene3D" id="3.50.50.60">
    <property type="entry name" value="FAD/NAD(P)-binding domain"/>
    <property type="match status" value="2"/>
</dbReference>
<dbReference type="InterPro" id="IPR023753">
    <property type="entry name" value="FAD/NAD-binding_dom"/>
</dbReference>
<evidence type="ECO:0000313" key="7">
    <source>
        <dbReference type="EMBL" id="GAA4732938.1"/>
    </source>
</evidence>
<feature type="domain" description="Reductase C-terminal" evidence="6">
    <location>
        <begin position="315"/>
        <end position="398"/>
    </location>
</feature>
<dbReference type="PRINTS" id="PR00368">
    <property type="entry name" value="FADPNR"/>
</dbReference>
<keyword evidence="4" id="KW-0560">Oxidoreductase</keyword>
<accession>A0ABP8YMX4</accession>
<dbReference type="EMBL" id="BAABLO010000013">
    <property type="protein sequence ID" value="GAA4732938.1"/>
    <property type="molecule type" value="Genomic_DNA"/>
</dbReference>
<keyword evidence="8" id="KW-1185">Reference proteome</keyword>
<keyword evidence="2" id="KW-0285">Flavoprotein</keyword>
<dbReference type="SUPFAM" id="SSF51905">
    <property type="entry name" value="FAD/NAD(P)-binding domain"/>
    <property type="match status" value="1"/>
</dbReference>
<keyword evidence="3" id="KW-0274">FAD</keyword>
<dbReference type="Pfam" id="PF07992">
    <property type="entry name" value="Pyr_redox_2"/>
    <property type="match status" value="1"/>
</dbReference>
<dbReference type="SUPFAM" id="SSF55424">
    <property type="entry name" value="FAD/NAD-linked reductases, dimerisation (C-terminal) domain"/>
    <property type="match status" value="1"/>
</dbReference>
<dbReference type="Pfam" id="PF14759">
    <property type="entry name" value="Reductase_C"/>
    <property type="match status" value="1"/>
</dbReference>
<sequence>MVGGGLAGAKAVEALRDKGFEGRLVLFAGEDHLPYERPPLSKDYLKTGEGLDNAFVHDRDWYAAHDVDVRTGTVVAALDRDAHEVVTEGGERLHWDRLLLATGSSPRRLTLPGADLDGVLSLRTIEDSDRLREALRPGQRLVLIGGGWIGLEVAAAAREAGADVTVLETLDLPLVRVLGPTVAQVFADLHREHGVDLRTGVSVEEITGEDGRVAGVRLGDGTTVPADTVVVGIGAAPNVGLAQGAGLEVDNGVLADAVGRTSDPDVFVAGDVANVEHPFLGRRVRVEHWANALDQPALVAAAMLDQQGPEPQLPFFFSDQYDLGLEYHGLGSPDDEVVVRGDLAGREFLAFWLRDGVVTAGMNVNVWDVGDAVKGLIRSRTRVDRAKLADADVPLENLT</sequence>
<evidence type="ECO:0000259" key="5">
    <source>
        <dbReference type="Pfam" id="PF07992"/>
    </source>
</evidence>
<gene>
    <name evidence="7" type="ORF">GCM10025782_35350</name>
</gene>
<evidence type="ECO:0000313" key="8">
    <source>
        <dbReference type="Proteomes" id="UP001500556"/>
    </source>
</evidence>
<feature type="domain" description="FAD/NAD(P)-binding" evidence="5">
    <location>
        <begin position="2"/>
        <end position="295"/>
    </location>
</feature>